<dbReference type="AlphaFoldDB" id="A0AAW0PN48"/>
<keyword evidence="2" id="KW-1133">Transmembrane helix</keyword>
<keyword evidence="3" id="KW-0732">Signal</keyword>
<feature type="signal peptide" evidence="3">
    <location>
        <begin position="1"/>
        <end position="18"/>
    </location>
</feature>
<proteinExistence type="predicted"/>
<feature type="compositionally biased region" description="Low complexity" evidence="1">
    <location>
        <begin position="31"/>
        <end position="46"/>
    </location>
</feature>
<comment type="caution">
    <text evidence="4">The sequence shown here is derived from an EMBL/GenBank/DDBJ whole genome shotgun (WGS) entry which is preliminary data.</text>
</comment>
<sequence>MDLWFVTVFALVLLGVDSLKTSEDVEIPQDPTSNSTSANNTTAAPTTAPPCPSPVPTSRALLLGFLSVEWNQNCEGDVMLKQMNELDDNHVCRSSRTYAIDLLLQGVCEQKKGCTGRHTLQTGRRDGGVKISGSQLTETDCETLSIKCEGRQNVFVRVSPETTSCEVGALTCVRRFGLISGAPPEEPREPAGFKVATALLSVTLILLLFACFSKPTVKALQKRFSNKRKNRWIGPTQSQSVTYHRGQTVNKNLDGQKRSSYPALDNLVVGSRAPGSNRNSYNF</sequence>
<dbReference type="EMBL" id="JBBPFD010000004">
    <property type="protein sequence ID" value="KAK7929791.1"/>
    <property type="molecule type" value="Genomic_DNA"/>
</dbReference>
<organism evidence="4 5">
    <name type="scientific">Mugilogobius chulae</name>
    <name type="common">yellowstripe goby</name>
    <dbReference type="NCBI Taxonomy" id="88201"/>
    <lineage>
        <taxon>Eukaryota</taxon>
        <taxon>Metazoa</taxon>
        <taxon>Chordata</taxon>
        <taxon>Craniata</taxon>
        <taxon>Vertebrata</taxon>
        <taxon>Euteleostomi</taxon>
        <taxon>Actinopterygii</taxon>
        <taxon>Neopterygii</taxon>
        <taxon>Teleostei</taxon>
        <taxon>Neoteleostei</taxon>
        <taxon>Acanthomorphata</taxon>
        <taxon>Gobiaria</taxon>
        <taxon>Gobiiformes</taxon>
        <taxon>Gobioidei</taxon>
        <taxon>Gobiidae</taxon>
        <taxon>Gobionellinae</taxon>
        <taxon>Mugilogobius</taxon>
    </lineage>
</organism>
<evidence type="ECO:0000256" key="1">
    <source>
        <dbReference type="SAM" id="MobiDB-lite"/>
    </source>
</evidence>
<feature type="transmembrane region" description="Helical" evidence="2">
    <location>
        <begin position="191"/>
        <end position="213"/>
    </location>
</feature>
<evidence type="ECO:0000313" key="5">
    <source>
        <dbReference type="Proteomes" id="UP001460270"/>
    </source>
</evidence>
<feature type="chain" id="PRO_5043754626" evidence="3">
    <location>
        <begin position="19"/>
        <end position="283"/>
    </location>
</feature>
<keyword evidence="2" id="KW-0812">Transmembrane</keyword>
<evidence type="ECO:0000256" key="2">
    <source>
        <dbReference type="SAM" id="Phobius"/>
    </source>
</evidence>
<gene>
    <name evidence="4" type="ORF">WMY93_006186</name>
</gene>
<evidence type="ECO:0000313" key="4">
    <source>
        <dbReference type="EMBL" id="KAK7929791.1"/>
    </source>
</evidence>
<protein>
    <submittedName>
        <fullName evidence="4">Uncharacterized protein</fullName>
    </submittedName>
</protein>
<feature type="region of interest" description="Disordered" evidence="1">
    <location>
        <begin position="24"/>
        <end position="54"/>
    </location>
</feature>
<name>A0AAW0PN48_9GOBI</name>
<dbReference type="Proteomes" id="UP001460270">
    <property type="component" value="Unassembled WGS sequence"/>
</dbReference>
<evidence type="ECO:0000256" key="3">
    <source>
        <dbReference type="SAM" id="SignalP"/>
    </source>
</evidence>
<keyword evidence="2" id="KW-0472">Membrane</keyword>
<reference evidence="5" key="1">
    <citation type="submission" date="2024-04" db="EMBL/GenBank/DDBJ databases">
        <title>Salinicola lusitanus LLJ914,a marine bacterium isolated from the Okinawa Trough.</title>
        <authorList>
            <person name="Li J."/>
        </authorList>
    </citation>
    <scope>NUCLEOTIDE SEQUENCE [LARGE SCALE GENOMIC DNA]</scope>
</reference>
<accession>A0AAW0PN48</accession>
<keyword evidence="5" id="KW-1185">Reference proteome</keyword>